<feature type="domain" description="Glycosyltransferase subfamily 4-like N-terminal" evidence="5">
    <location>
        <begin position="21"/>
        <end position="172"/>
    </location>
</feature>
<dbReference type="InterPro" id="IPR029044">
    <property type="entry name" value="Nucleotide-diphossugar_trans"/>
</dbReference>
<dbReference type="Pfam" id="PF13439">
    <property type="entry name" value="Glyco_transf_4"/>
    <property type="match status" value="1"/>
</dbReference>
<dbReference type="InterPro" id="IPR028098">
    <property type="entry name" value="Glyco_trans_4-like_N"/>
</dbReference>
<evidence type="ECO:0000259" key="5">
    <source>
        <dbReference type="Pfam" id="PF13439"/>
    </source>
</evidence>
<feature type="domain" description="Glycosyltransferase 2-like" evidence="6">
    <location>
        <begin position="475"/>
        <end position="599"/>
    </location>
</feature>
<proteinExistence type="predicted"/>
<dbReference type="PANTHER" id="PTHR45947">
    <property type="entry name" value="SULFOQUINOVOSYL TRANSFERASE SQD2"/>
    <property type="match status" value="1"/>
</dbReference>
<dbReference type="InterPro" id="IPR001173">
    <property type="entry name" value="Glyco_trans_2-like"/>
</dbReference>
<dbReference type="GO" id="GO:0016758">
    <property type="term" value="F:hexosyltransferase activity"/>
    <property type="evidence" value="ECO:0007669"/>
    <property type="project" value="TreeGrafter"/>
</dbReference>
<gene>
    <name evidence="7" type="ORF">EDD32_0838</name>
</gene>
<evidence type="ECO:0000256" key="1">
    <source>
        <dbReference type="ARBA" id="ARBA00021292"/>
    </source>
</evidence>
<evidence type="ECO:0000256" key="2">
    <source>
        <dbReference type="ARBA" id="ARBA00022676"/>
    </source>
</evidence>
<evidence type="ECO:0000259" key="6">
    <source>
        <dbReference type="Pfam" id="PF13632"/>
    </source>
</evidence>
<keyword evidence="8" id="KW-1185">Reference proteome</keyword>
<accession>A0A3N4YZ05</accession>
<keyword evidence="2" id="KW-0328">Glycosyltransferase</keyword>
<dbReference type="Gene3D" id="3.90.550.10">
    <property type="entry name" value="Spore Coat Polysaccharide Biosynthesis Protein SpsA, Chain A"/>
    <property type="match status" value="1"/>
</dbReference>
<dbReference type="GO" id="GO:1901137">
    <property type="term" value="P:carbohydrate derivative biosynthetic process"/>
    <property type="evidence" value="ECO:0007669"/>
    <property type="project" value="UniProtKB-ARBA"/>
</dbReference>
<dbReference type="CDD" id="cd03801">
    <property type="entry name" value="GT4_PimA-like"/>
    <property type="match status" value="1"/>
</dbReference>
<name>A0A3N4YZ05_9MICO</name>
<reference evidence="7 8" key="1">
    <citation type="submission" date="2018-11" db="EMBL/GenBank/DDBJ databases">
        <title>Sequencing the genomes of 1000 actinobacteria strains.</title>
        <authorList>
            <person name="Klenk H.-P."/>
        </authorList>
    </citation>
    <scope>NUCLEOTIDE SEQUENCE [LARGE SCALE GENOMIC DNA]</scope>
    <source>
        <strain evidence="7 8">DSM 14418</strain>
    </source>
</reference>
<dbReference type="PANTHER" id="PTHR45947:SF3">
    <property type="entry name" value="SULFOQUINOVOSYL TRANSFERASE SQD2"/>
    <property type="match status" value="1"/>
</dbReference>
<evidence type="ECO:0000313" key="8">
    <source>
        <dbReference type="Proteomes" id="UP000280726"/>
    </source>
</evidence>
<evidence type="ECO:0000259" key="4">
    <source>
        <dbReference type="Pfam" id="PF00534"/>
    </source>
</evidence>
<evidence type="ECO:0000256" key="3">
    <source>
        <dbReference type="ARBA" id="ARBA00022679"/>
    </source>
</evidence>
<dbReference type="Pfam" id="PF00534">
    <property type="entry name" value="Glycos_transf_1"/>
    <property type="match status" value="1"/>
</dbReference>
<comment type="caution">
    <text evidence="7">The sequence shown here is derived from an EMBL/GenBank/DDBJ whole genome shotgun (WGS) entry which is preliminary data.</text>
</comment>
<protein>
    <recommendedName>
        <fullName evidence="1">D-inositol 3-phosphate glycosyltransferase</fullName>
    </recommendedName>
</protein>
<dbReference type="AlphaFoldDB" id="A0A3N4YZ05"/>
<sequence>MRVLRISHSAAVSAWRERERVMTRRGHEVRTVAARRWDVGGTAVTLEPEPGEDAVGVATVGTHPALFLYDPRPLWRALGEDWDVIDLHEEPFALATAEVLLLRALRRHRAPYVLYSAQNLDKRYPPPFRWLERRALAHASGVSVCNEEAGRIVERKGFPGRAEVIPLGLDTTLFRPAGAAASVVGRGGVPVPEARPVDVDRVHVGYVGRLASHKGVDVVLTAVAQDPRLTLRVCGTGPEEASLRSRAAELGVTDRVDFAGHVAQAELPALYRSVDVVAVPSRTTPSWVEQFGRVAVEAMACGVPVVASSSGALPDVVGGAGLLVPPGDAAELSRALLAAGLDADLRRTLVRSGLERARRCDWEVVADRYEALYRRAIGDQVSAEGGAAGQELADETAPPVEVVVVAYGTPELLRRALAPLISLSVTVVDNSSLPEIRALCEKLGARYLDPGRNGGFAAGVNHALGHRSVPGGDLLLLNPDAVVTREDVTALRRALHADPRLASVGPAQVDGQGRPARVGWPFPHPARSWLEAVGLGRLGRQTGFVIGSVLLLRAEALAQVGGFDERFFLYAEETDWAYRAARLGWRHAVVPGVRATHLGAATSADAGEREVRFHASQERYYRKHFGAAGWQANRAARVLGAAARSLVTRAPNRDVARRRLGLYLRGPVAAERSSSAGGGP</sequence>
<dbReference type="InterPro" id="IPR050194">
    <property type="entry name" value="Glycosyltransferase_grp1"/>
</dbReference>
<evidence type="ECO:0000313" key="7">
    <source>
        <dbReference type="EMBL" id="RPF26399.1"/>
    </source>
</evidence>
<dbReference type="SUPFAM" id="SSF53756">
    <property type="entry name" value="UDP-Glycosyltransferase/glycogen phosphorylase"/>
    <property type="match status" value="1"/>
</dbReference>
<dbReference type="Gene3D" id="3.40.50.2000">
    <property type="entry name" value="Glycogen Phosphorylase B"/>
    <property type="match status" value="2"/>
</dbReference>
<dbReference type="EMBL" id="RKRA01000001">
    <property type="protein sequence ID" value="RPF26399.1"/>
    <property type="molecule type" value="Genomic_DNA"/>
</dbReference>
<dbReference type="SUPFAM" id="SSF53448">
    <property type="entry name" value="Nucleotide-diphospho-sugar transferases"/>
    <property type="match status" value="1"/>
</dbReference>
<feature type="domain" description="Glycosyl transferase family 1" evidence="4">
    <location>
        <begin position="200"/>
        <end position="352"/>
    </location>
</feature>
<dbReference type="Proteomes" id="UP000280726">
    <property type="component" value="Unassembled WGS sequence"/>
</dbReference>
<dbReference type="InterPro" id="IPR001296">
    <property type="entry name" value="Glyco_trans_1"/>
</dbReference>
<organism evidence="7 8">
    <name type="scientific">Georgenia muralis</name>
    <dbReference type="NCBI Taxonomy" id="154117"/>
    <lineage>
        <taxon>Bacteria</taxon>
        <taxon>Bacillati</taxon>
        <taxon>Actinomycetota</taxon>
        <taxon>Actinomycetes</taxon>
        <taxon>Micrococcales</taxon>
        <taxon>Bogoriellaceae</taxon>
        <taxon>Georgenia</taxon>
    </lineage>
</organism>
<dbReference type="Pfam" id="PF13632">
    <property type="entry name" value="Glyco_trans_2_3"/>
    <property type="match status" value="1"/>
</dbReference>
<keyword evidence="3 7" id="KW-0808">Transferase</keyword>